<comment type="subcellular location">
    <subcellularLocation>
        <location evidence="1">Membrane</location>
        <topology evidence="1">Multi-pass membrane protein</topology>
    </subcellularLocation>
</comment>
<dbReference type="SUPFAM" id="SSF160240">
    <property type="entry name" value="Cation efflux protein cytoplasmic domain-like"/>
    <property type="match status" value="1"/>
</dbReference>
<dbReference type="EMBL" id="CP002551">
    <property type="protein sequence ID" value="ADZ09287.1"/>
    <property type="molecule type" value="Genomic_DNA"/>
</dbReference>
<feature type="transmembrane region" description="Helical" evidence="7">
    <location>
        <begin position="124"/>
        <end position="144"/>
    </location>
</feature>
<feature type="transmembrane region" description="Helical" evidence="7">
    <location>
        <begin position="46"/>
        <end position="67"/>
    </location>
</feature>
<dbReference type="Proteomes" id="UP000007490">
    <property type="component" value="Chromosome"/>
</dbReference>
<keyword evidence="4 7" id="KW-0812">Transmembrane</keyword>
<reference evidence="10 11" key="2">
    <citation type="journal article" date="2014" name="Int. J. Syst. Evol. Microbiol.">
        <title>Methanobacterium paludis sp. nov. and a novel strain of Methanobacterium lacus isolated from northern peatlands.</title>
        <authorList>
            <person name="Cadillo-Quiroz H."/>
            <person name="Brauer S.L."/>
            <person name="Goodson N."/>
            <person name="Yavitt J.B."/>
            <person name="Zinder S.H."/>
        </authorList>
    </citation>
    <scope>NUCLEOTIDE SEQUENCE [LARGE SCALE GENOMIC DNA]</scope>
    <source>
        <strain evidence="10 11">AL-21</strain>
    </source>
</reference>
<feature type="transmembrane region" description="Helical" evidence="7">
    <location>
        <begin position="189"/>
        <end position="207"/>
    </location>
</feature>
<feature type="transmembrane region" description="Helical" evidence="7">
    <location>
        <begin position="164"/>
        <end position="183"/>
    </location>
</feature>
<evidence type="ECO:0000256" key="6">
    <source>
        <dbReference type="ARBA" id="ARBA00023136"/>
    </source>
</evidence>
<feature type="domain" description="Cation efflux protein cytoplasmic" evidence="9">
    <location>
        <begin position="218"/>
        <end position="296"/>
    </location>
</feature>
<dbReference type="InterPro" id="IPR027470">
    <property type="entry name" value="Cation_efflux_CTD"/>
</dbReference>
<dbReference type="InterPro" id="IPR058533">
    <property type="entry name" value="Cation_efflux_TM"/>
</dbReference>
<comment type="similarity">
    <text evidence="2">Belongs to the cation diffusion facilitator (CDF) transporter (TC 2.A.4) family.</text>
</comment>
<dbReference type="eggNOG" id="arCOG01474">
    <property type="taxonomic scope" value="Archaea"/>
</dbReference>
<keyword evidence="5 7" id="KW-1133">Transmembrane helix</keyword>
<dbReference type="KEGG" id="mel:Metbo_1040"/>
<evidence type="ECO:0000256" key="2">
    <source>
        <dbReference type="ARBA" id="ARBA00008114"/>
    </source>
</evidence>
<proteinExistence type="inferred from homology"/>
<dbReference type="PANTHER" id="PTHR43840">
    <property type="entry name" value="MITOCHONDRIAL METAL TRANSPORTER 1-RELATED"/>
    <property type="match status" value="1"/>
</dbReference>
<dbReference type="InterPro" id="IPR050291">
    <property type="entry name" value="CDF_Transporter"/>
</dbReference>
<sequence>MVMLLENQDDLRERIGRKASTVAIVGNIFLTIFNFVIGTLSGSSALIAESAHTLSDVLTSLIAFVGFKIGMKPADDDHQYGHGRAEPLVGLVIVVFLVFVAYEILSGVYIKLISGNALVAPDLIAAGMALVGILTNVVLTKYLLSAGEKIHSPAIIADGQHQKVDIFSCIAIFVGVLGSQLGYTFLDPLVAIIIALIVIKTAIQLGIDNVNILMGKVPSNDIIKEIESKSMKVSGVKGVHGIRINPMGPYCSVVLHIELSGELKLKEAHVIAHNVEHEILTNVSLIKIATVHVCPHEEECGTEDSL</sequence>
<dbReference type="PANTHER" id="PTHR43840:SF15">
    <property type="entry name" value="MITOCHONDRIAL METAL TRANSPORTER 1-RELATED"/>
    <property type="match status" value="1"/>
</dbReference>
<dbReference type="InterPro" id="IPR027469">
    <property type="entry name" value="Cation_efflux_TMD_sf"/>
</dbReference>
<name>F0TCL0_METLA</name>
<keyword evidence="11" id="KW-1185">Reference proteome</keyword>
<feature type="transmembrane region" description="Helical" evidence="7">
    <location>
        <begin position="21"/>
        <end position="40"/>
    </location>
</feature>
<feature type="transmembrane region" description="Helical" evidence="7">
    <location>
        <begin position="88"/>
        <end position="112"/>
    </location>
</feature>
<dbReference type="Gene3D" id="1.20.1510.10">
    <property type="entry name" value="Cation efflux protein transmembrane domain"/>
    <property type="match status" value="1"/>
</dbReference>
<evidence type="ECO:0000256" key="5">
    <source>
        <dbReference type="ARBA" id="ARBA00022989"/>
    </source>
</evidence>
<dbReference type="InterPro" id="IPR036837">
    <property type="entry name" value="Cation_efflux_CTD_sf"/>
</dbReference>
<evidence type="ECO:0000256" key="4">
    <source>
        <dbReference type="ARBA" id="ARBA00022692"/>
    </source>
</evidence>
<dbReference type="SUPFAM" id="SSF161111">
    <property type="entry name" value="Cation efflux protein transmembrane domain-like"/>
    <property type="match status" value="1"/>
</dbReference>
<reference evidence="11" key="1">
    <citation type="submission" date="2011-02" db="EMBL/GenBank/DDBJ databases">
        <title>Complete sequence of Methanobacterium sp. AL-21.</title>
        <authorList>
            <consortium name="US DOE Joint Genome Institute"/>
            <person name="Lucas S."/>
            <person name="Copeland A."/>
            <person name="Lapidus A."/>
            <person name="Cheng J.-F."/>
            <person name="Goodwin L."/>
            <person name="Pitluck S."/>
            <person name="Chertkov O."/>
            <person name="Detter J.C."/>
            <person name="Han C."/>
            <person name="Tapia R."/>
            <person name="Land M."/>
            <person name="Hauser L."/>
            <person name="Kyrpides N."/>
            <person name="Ivanova N."/>
            <person name="Mikhailova N."/>
            <person name="Pagani I."/>
            <person name="Cadillo-Quiroz H."/>
            <person name="Imachi H."/>
            <person name="Zinder S."/>
            <person name="Liu W."/>
            <person name="Woyke T."/>
        </authorList>
    </citation>
    <scope>NUCLEOTIDE SEQUENCE [LARGE SCALE GENOMIC DNA]</scope>
    <source>
        <strain evidence="11">AL-21</strain>
    </source>
</reference>
<dbReference type="NCBIfam" id="TIGR01297">
    <property type="entry name" value="CDF"/>
    <property type="match status" value="1"/>
</dbReference>
<protein>
    <submittedName>
        <fullName evidence="10">Cation diffusion facilitator family transporter</fullName>
    </submittedName>
</protein>
<dbReference type="HOGENOM" id="CLU_013430_3_3_2"/>
<dbReference type="GO" id="GO:0016020">
    <property type="term" value="C:membrane"/>
    <property type="evidence" value="ECO:0007669"/>
    <property type="project" value="UniProtKB-SubCell"/>
</dbReference>
<evidence type="ECO:0000256" key="7">
    <source>
        <dbReference type="SAM" id="Phobius"/>
    </source>
</evidence>
<gene>
    <name evidence="10" type="ordered locus">Metbo_1040</name>
</gene>
<evidence type="ECO:0000259" key="8">
    <source>
        <dbReference type="Pfam" id="PF01545"/>
    </source>
</evidence>
<dbReference type="InterPro" id="IPR002524">
    <property type="entry name" value="Cation_efflux"/>
</dbReference>
<feature type="domain" description="Cation efflux protein transmembrane" evidence="8">
    <location>
        <begin position="21"/>
        <end position="214"/>
    </location>
</feature>
<keyword evidence="3" id="KW-0813">Transport</keyword>
<dbReference type="STRING" id="877455.Metbo_1040"/>
<evidence type="ECO:0000313" key="10">
    <source>
        <dbReference type="EMBL" id="ADZ09287.1"/>
    </source>
</evidence>
<evidence type="ECO:0000256" key="1">
    <source>
        <dbReference type="ARBA" id="ARBA00004141"/>
    </source>
</evidence>
<organism evidence="10 11">
    <name type="scientific">Methanobacterium lacus (strain AL-21)</name>
    <dbReference type="NCBI Taxonomy" id="877455"/>
    <lineage>
        <taxon>Archaea</taxon>
        <taxon>Methanobacteriati</taxon>
        <taxon>Methanobacteriota</taxon>
        <taxon>Methanomada group</taxon>
        <taxon>Methanobacteria</taxon>
        <taxon>Methanobacteriales</taxon>
        <taxon>Methanobacteriaceae</taxon>
        <taxon>Methanobacterium</taxon>
    </lineage>
</organism>
<dbReference type="AlphaFoldDB" id="F0TCL0"/>
<keyword evidence="6 7" id="KW-0472">Membrane</keyword>
<dbReference type="Gene3D" id="3.30.70.1350">
    <property type="entry name" value="Cation efflux protein, cytoplasmic domain"/>
    <property type="match status" value="1"/>
</dbReference>
<accession>F0TCL0</accession>
<evidence type="ECO:0000259" key="9">
    <source>
        <dbReference type="Pfam" id="PF16916"/>
    </source>
</evidence>
<evidence type="ECO:0000256" key="3">
    <source>
        <dbReference type="ARBA" id="ARBA00022448"/>
    </source>
</evidence>
<dbReference type="FunFam" id="1.20.1510.10:FF:000006">
    <property type="entry name" value="Divalent cation efflux transporter"/>
    <property type="match status" value="1"/>
</dbReference>
<dbReference type="GO" id="GO:0008324">
    <property type="term" value="F:monoatomic cation transmembrane transporter activity"/>
    <property type="evidence" value="ECO:0007669"/>
    <property type="project" value="InterPro"/>
</dbReference>
<evidence type="ECO:0000313" key="11">
    <source>
        <dbReference type="Proteomes" id="UP000007490"/>
    </source>
</evidence>
<dbReference type="Pfam" id="PF16916">
    <property type="entry name" value="ZT_dimer"/>
    <property type="match status" value="1"/>
</dbReference>
<dbReference type="Pfam" id="PF01545">
    <property type="entry name" value="Cation_efflux"/>
    <property type="match status" value="1"/>
</dbReference>